<dbReference type="InterPro" id="IPR041664">
    <property type="entry name" value="AAA_16"/>
</dbReference>
<evidence type="ECO:0000313" key="8">
    <source>
        <dbReference type="Proteomes" id="UP001385809"/>
    </source>
</evidence>
<gene>
    <name evidence="7" type="ORF">WCD74_01900</name>
</gene>
<evidence type="ECO:0000259" key="6">
    <source>
        <dbReference type="PROSITE" id="PS51755"/>
    </source>
</evidence>
<dbReference type="InterPro" id="IPR036388">
    <property type="entry name" value="WH-like_DNA-bd_sf"/>
</dbReference>
<dbReference type="InterPro" id="IPR001867">
    <property type="entry name" value="OmpR/PhoB-type_DNA-bd"/>
</dbReference>
<dbReference type="InterPro" id="IPR051677">
    <property type="entry name" value="AfsR-DnrI-RedD_regulator"/>
</dbReference>
<dbReference type="SUPFAM" id="SSF48452">
    <property type="entry name" value="TPR-like"/>
    <property type="match status" value="1"/>
</dbReference>
<dbReference type="InterPro" id="IPR011990">
    <property type="entry name" value="TPR-like_helical_dom_sf"/>
</dbReference>
<reference evidence="7 8" key="1">
    <citation type="submission" date="2024-03" db="EMBL/GenBank/DDBJ databases">
        <title>Actinomycetospora sp. OC33-EN08, a novel actinomycete isolated from wild orchid (Aerides multiflora).</title>
        <authorList>
            <person name="Suriyachadkun C."/>
        </authorList>
    </citation>
    <scope>NUCLEOTIDE SEQUENCE [LARGE SCALE GENOMIC DNA]</scope>
    <source>
        <strain evidence="7 8">OC33-EN08</strain>
    </source>
</reference>
<evidence type="ECO:0000256" key="1">
    <source>
        <dbReference type="ARBA" id="ARBA00005820"/>
    </source>
</evidence>
<keyword evidence="3 5" id="KW-0238">DNA-binding</keyword>
<dbReference type="RefSeq" id="WP_337693122.1">
    <property type="nucleotide sequence ID" value="NZ_JBBEGN010000001.1"/>
</dbReference>
<evidence type="ECO:0000313" key="7">
    <source>
        <dbReference type="EMBL" id="MEJ2866500.1"/>
    </source>
</evidence>
<feature type="domain" description="OmpR/PhoB-type" evidence="6">
    <location>
        <begin position="1"/>
        <end position="99"/>
    </location>
</feature>
<dbReference type="Pfam" id="PF13191">
    <property type="entry name" value="AAA_16"/>
    <property type="match status" value="1"/>
</dbReference>
<dbReference type="PANTHER" id="PTHR35807:SF1">
    <property type="entry name" value="TRANSCRIPTIONAL REGULATOR REDD"/>
    <property type="match status" value="1"/>
</dbReference>
<dbReference type="PROSITE" id="PS51755">
    <property type="entry name" value="OMPR_PHOB"/>
    <property type="match status" value="1"/>
</dbReference>
<dbReference type="SUPFAM" id="SSF52540">
    <property type="entry name" value="P-loop containing nucleoside triphosphate hydrolases"/>
    <property type="match status" value="1"/>
</dbReference>
<sequence>MGRTAVRLLGDVAVLRDGGVHATRSHRLRTLLALLALRAGEPVAGDVLIDEAWGEDLPQNPRGTLQVNLTRLRDWLRDVPLTVADGLYTLHLDPADVDLPAFLTAADAALGTRSPELFATAAARWREPVLPGLETPRLAAARTHAAERYRALTVRHATLLLELGRPDEAVDRLADADRLDERLAALLVRALRDAGRPRDALAVSLDVRRRLREEVGAEPGEELARLHASLVRRSAPARRGPDGLVGREDLVDDLVALREADGRIVVLEAPAGAGKTAVLRAVLATAAHRGARTAGSAWGAGGAPAEPWHELADDLGSAGRPGRSLGPRLHDHLVRLAAAGPVVLALDDAHRADSASLDVLRVLARRGLPAGVVLVVAARAPDAVARPAWEEAVADLLAEPRLERRGLGPLSADAVARLTTSRLAHLPVDDALVATVRARTRGHALHLAALLEVVAAATTPDEARRAADTVPPQVLGLLDHQVSRLPDATRGALEALAVLAPLALADLARVLEVRPLQLADDLAPAARAGLATAEPDRFVLRHDLDTDALRARVAPVRAAHLHLARLETGGITDVFTVLRHTEGAAAVLEPPRVAAARVAAGVESYRRRALPEALALLDAADAAPDELVPTLVVHRALCRSALGERPSDDELDAAVDLALAAGEDELALLVAVGDEPLGLVVDGDPRRSARLQRLLDRPLRPRHRLDLLAAYIREESATARRGVPALIAEAREIAVIAVEEDPTALARVRALEARDVVDGGVPALERLAIATDAHRLAFGTDDPALHLDAVELLMGAELAAGRVEQAQKWRLELERAAARWFRPRSIWGAAVAEAAMLLAEGDPDADVAAQRAAARGTELGLPDAGTALGAHMLVALLLRGAVDGVADVAAATSGRALNTAAWAAAAAVAELVRGRPDAARAHLAEYRHRAVNPSMWFKRVAAALASTAALGLADRAAAELVLARLGGDPDAAVVAGFGAAVLGPEVLWTGLAAWTLGDIDRARECLTTAVTYAERAGWRPWADAARRFLAALDDPSAPLPFGLPRG</sequence>
<dbReference type="Proteomes" id="UP001385809">
    <property type="component" value="Unassembled WGS sequence"/>
</dbReference>
<keyword evidence="8" id="KW-1185">Reference proteome</keyword>
<dbReference type="Pfam" id="PF03704">
    <property type="entry name" value="BTAD"/>
    <property type="match status" value="1"/>
</dbReference>
<dbReference type="InterPro" id="IPR027417">
    <property type="entry name" value="P-loop_NTPase"/>
</dbReference>
<accession>A0ABU8MGQ2</accession>
<dbReference type="EMBL" id="JBBEGN010000001">
    <property type="protein sequence ID" value="MEJ2866500.1"/>
    <property type="molecule type" value="Genomic_DNA"/>
</dbReference>
<keyword evidence="4" id="KW-0804">Transcription</keyword>
<keyword evidence="2" id="KW-0805">Transcription regulation</keyword>
<dbReference type="InterPro" id="IPR005158">
    <property type="entry name" value="BTAD"/>
</dbReference>
<evidence type="ECO:0000256" key="5">
    <source>
        <dbReference type="PROSITE-ProRule" id="PRU01091"/>
    </source>
</evidence>
<dbReference type="Gene3D" id="1.25.40.10">
    <property type="entry name" value="Tetratricopeptide repeat domain"/>
    <property type="match status" value="1"/>
</dbReference>
<feature type="DNA-binding region" description="OmpR/PhoB-type" evidence="5">
    <location>
        <begin position="1"/>
        <end position="99"/>
    </location>
</feature>
<dbReference type="SUPFAM" id="SSF46894">
    <property type="entry name" value="C-terminal effector domain of the bipartite response regulators"/>
    <property type="match status" value="1"/>
</dbReference>
<name>A0ABU8MGQ2_9PSEU</name>
<comment type="caution">
    <text evidence="7">The sequence shown here is derived from an EMBL/GenBank/DDBJ whole genome shotgun (WGS) entry which is preliminary data.</text>
</comment>
<dbReference type="SMART" id="SM01043">
    <property type="entry name" value="BTAD"/>
    <property type="match status" value="1"/>
</dbReference>
<dbReference type="Gene3D" id="1.10.10.10">
    <property type="entry name" value="Winged helix-like DNA-binding domain superfamily/Winged helix DNA-binding domain"/>
    <property type="match status" value="1"/>
</dbReference>
<evidence type="ECO:0000256" key="4">
    <source>
        <dbReference type="ARBA" id="ARBA00023163"/>
    </source>
</evidence>
<protein>
    <submittedName>
        <fullName evidence="7">BTAD domain-containing putative transcriptional regulator</fullName>
    </submittedName>
</protein>
<evidence type="ECO:0000256" key="3">
    <source>
        <dbReference type="ARBA" id="ARBA00023125"/>
    </source>
</evidence>
<comment type="similarity">
    <text evidence="1">Belongs to the AfsR/DnrI/RedD regulatory family.</text>
</comment>
<evidence type="ECO:0000256" key="2">
    <source>
        <dbReference type="ARBA" id="ARBA00023015"/>
    </source>
</evidence>
<organism evidence="7 8">
    <name type="scientific">Actinomycetospora aurantiaca</name>
    <dbReference type="NCBI Taxonomy" id="3129233"/>
    <lineage>
        <taxon>Bacteria</taxon>
        <taxon>Bacillati</taxon>
        <taxon>Actinomycetota</taxon>
        <taxon>Actinomycetes</taxon>
        <taxon>Pseudonocardiales</taxon>
        <taxon>Pseudonocardiaceae</taxon>
        <taxon>Actinomycetospora</taxon>
    </lineage>
</organism>
<dbReference type="PANTHER" id="PTHR35807">
    <property type="entry name" value="TRANSCRIPTIONAL REGULATOR REDD-RELATED"/>
    <property type="match status" value="1"/>
</dbReference>
<proteinExistence type="inferred from homology"/>
<dbReference type="InterPro" id="IPR016032">
    <property type="entry name" value="Sig_transdc_resp-reg_C-effctor"/>
</dbReference>